<gene>
    <name evidence="2" type="ORF">MBRA_50610</name>
</gene>
<accession>A0ABM7KUR8</accession>
<protein>
    <recommendedName>
        <fullName evidence="4">Spirocyclase, AveC family</fullName>
    </recommendedName>
</protein>
<feature type="transmembrane region" description="Helical" evidence="1">
    <location>
        <begin position="47"/>
        <end position="64"/>
    </location>
</feature>
<proteinExistence type="predicted"/>
<reference evidence="2 3" key="1">
    <citation type="journal article" date="2019" name="Emerg. Microbes Infect.">
        <title>Comprehensive subspecies identification of 175 nontuberculous mycobacteria species based on 7547 genomic profiles.</title>
        <authorList>
            <person name="Matsumoto Y."/>
            <person name="Kinjo T."/>
            <person name="Motooka D."/>
            <person name="Nabeya D."/>
            <person name="Jung N."/>
            <person name="Uechi K."/>
            <person name="Horii T."/>
            <person name="Iida T."/>
            <person name="Fujita J."/>
            <person name="Nakamura S."/>
        </authorList>
    </citation>
    <scope>NUCLEOTIDE SEQUENCE [LARGE SCALE GENOMIC DNA]</scope>
    <source>
        <strain evidence="2 3">JCM 12687</strain>
        <plasmid evidence="2">pJCM12687</plasmid>
    </source>
</reference>
<feature type="transmembrane region" description="Helical" evidence="1">
    <location>
        <begin position="277"/>
        <end position="302"/>
    </location>
</feature>
<evidence type="ECO:0008006" key="4">
    <source>
        <dbReference type="Google" id="ProtNLM"/>
    </source>
</evidence>
<keyword evidence="3" id="KW-1185">Reference proteome</keyword>
<keyword evidence="1" id="KW-1133">Transmembrane helix</keyword>
<feature type="transmembrane region" description="Helical" evidence="1">
    <location>
        <begin position="20"/>
        <end position="40"/>
    </location>
</feature>
<evidence type="ECO:0000256" key="1">
    <source>
        <dbReference type="SAM" id="Phobius"/>
    </source>
</evidence>
<feature type="transmembrane region" description="Helical" evidence="1">
    <location>
        <begin position="98"/>
        <end position="122"/>
    </location>
</feature>
<evidence type="ECO:0000313" key="2">
    <source>
        <dbReference type="EMBL" id="BBZ14866.1"/>
    </source>
</evidence>
<organism evidence="2 3">
    <name type="scientific">Mycobacterium branderi</name>
    <dbReference type="NCBI Taxonomy" id="43348"/>
    <lineage>
        <taxon>Bacteria</taxon>
        <taxon>Bacillati</taxon>
        <taxon>Actinomycetota</taxon>
        <taxon>Actinomycetes</taxon>
        <taxon>Mycobacteriales</taxon>
        <taxon>Mycobacteriaceae</taxon>
        <taxon>Mycobacterium</taxon>
    </lineage>
</organism>
<geneLocation type="plasmid" evidence="2 3">
    <name>pJCM12687</name>
</geneLocation>
<evidence type="ECO:0000313" key="3">
    <source>
        <dbReference type="Proteomes" id="UP000467379"/>
    </source>
</evidence>
<feature type="transmembrane region" description="Helical" evidence="1">
    <location>
        <begin position="134"/>
        <end position="159"/>
    </location>
</feature>
<keyword evidence="1" id="KW-0812">Transmembrane</keyword>
<dbReference type="EMBL" id="AP022607">
    <property type="protein sequence ID" value="BBZ14866.1"/>
    <property type="molecule type" value="Genomic_DNA"/>
</dbReference>
<feature type="transmembrane region" description="Helical" evidence="1">
    <location>
        <begin position="179"/>
        <end position="198"/>
    </location>
</feature>
<dbReference type="Proteomes" id="UP000467379">
    <property type="component" value="Plasmid pJCM12687"/>
</dbReference>
<name>A0ABM7KUR8_9MYCO</name>
<sequence>MGYVWATPPTPPALLDPSGAWFFNWVIPVAGSVVIALAVYDSIRRRRLTWGFLFLFNSMLVYWMETIGDWGQELIYSPTFWTHHALEWLPLKTPNDPVFMPFAYAVYWTVHAVVVLWLGQLLARRFGWSMLKAVAILAIPVNYGWDLLVEGTAAAMGWWTYDPGMGPVLTFGNGGRFTLLWTVGLMCFWPNLIAYWAGKPPVRGLNHFERFFALDRFTRPKSPAVEGVSGAEPPPPSASTTVATLARQGQRSKQQQYDDLLDYEVIIPRWKFELARFGAWFVVFQISFFVLLDVPLVVMRVVTGNDSIYVP</sequence>
<keyword evidence="2" id="KW-0614">Plasmid</keyword>
<keyword evidence="1" id="KW-0472">Membrane</keyword>